<dbReference type="InterPro" id="IPR012338">
    <property type="entry name" value="Beta-lactam/transpept-like"/>
</dbReference>
<dbReference type="Gene3D" id="3.40.710.10">
    <property type="entry name" value="DD-peptidase/beta-lactamase superfamily"/>
    <property type="match status" value="1"/>
</dbReference>
<reference evidence="2 3" key="1">
    <citation type="submission" date="2018-06" db="EMBL/GenBank/DDBJ databases">
        <title>Genomic Encyclopedia of Type Strains, Phase III (KMG-III): the genomes of soil and plant-associated and newly described type strains.</title>
        <authorList>
            <person name="Whitman W."/>
        </authorList>
    </citation>
    <scope>NUCLEOTIDE SEQUENCE [LARGE SCALE GENOMIC DNA]</scope>
    <source>
        <strain evidence="2 3">CGMCC 4.7090</strain>
    </source>
</reference>
<dbReference type="SUPFAM" id="SSF56601">
    <property type="entry name" value="beta-lactamase/transpeptidase-like"/>
    <property type="match status" value="1"/>
</dbReference>
<accession>A0A327ZP04</accession>
<dbReference type="RefSeq" id="WP_311733491.1">
    <property type="nucleotide sequence ID" value="NZ_JACHWI010000001.1"/>
</dbReference>
<dbReference type="InterPro" id="IPR000871">
    <property type="entry name" value="Beta-lactam_class-A"/>
</dbReference>
<dbReference type="Proteomes" id="UP000249341">
    <property type="component" value="Unassembled WGS sequence"/>
</dbReference>
<dbReference type="PANTHER" id="PTHR35333:SF3">
    <property type="entry name" value="BETA-LACTAMASE-TYPE TRANSPEPTIDASE FOLD CONTAINING PROTEIN"/>
    <property type="match status" value="1"/>
</dbReference>
<feature type="domain" description="Beta-lactamase class A catalytic" evidence="1">
    <location>
        <begin position="127"/>
        <end position="212"/>
    </location>
</feature>
<name>A0A327ZP04_9ACTN</name>
<dbReference type="EMBL" id="QLMJ01000001">
    <property type="protein sequence ID" value="RAK43114.1"/>
    <property type="molecule type" value="Genomic_DNA"/>
</dbReference>
<dbReference type="GO" id="GO:0008800">
    <property type="term" value="F:beta-lactamase activity"/>
    <property type="evidence" value="ECO:0007669"/>
    <property type="project" value="InterPro"/>
</dbReference>
<dbReference type="InterPro" id="IPR045155">
    <property type="entry name" value="Beta-lactam_cat"/>
</dbReference>
<gene>
    <name evidence="2" type="ORF">B0I29_101244</name>
</gene>
<comment type="caution">
    <text evidence="2">The sequence shown here is derived from an EMBL/GenBank/DDBJ whole genome shotgun (WGS) entry which is preliminary data.</text>
</comment>
<protein>
    <submittedName>
        <fullName evidence="2">Beta-lactamase family protein</fullName>
    </submittedName>
</protein>
<dbReference type="AlphaFoldDB" id="A0A327ZP04"/>
<evidence type="ECO:0000313" key="3">
    <source>
        <dbReference type="Proteomes" id="UP000249341"/>
    </source>
</evidence>
<dbReference type="Pfam" id="PF13354">
    <property type="entry name" value="Beta-lactamase2"/>
    <property type="match status" value="1"/>
</dbReference>
<evidence type="ECO:0000259" key="1">
    <source>
        <dbReference type="Pfam" id="PF13354"/>
    </source>
</evidence>
<proteinExistence type="predicted"/>
<keyword evidence="3" id="KW-1185">Reference proteome</keyword>
<sequence>MRRFLIPVVAAGVMIGGGGLIYSGLGSGTSPSVTAFASPSPTGPSPEELAAAERAARVKKLDAALKKVAASSPDFAVAVLDATTGETYQYRGSEKFDTASIVKADILACMLLKAQDADREPSTRELSLAKPMIQLSDNNATTSLFQRIGGKAAVTKCNKRFGLTKTAIDVHWGLTRTTAGDQVKLLTQFDSAQGTLLDGDSRETALGLMTTVDSEQDWGVPVVARAGETTSVKNGWDTRTADGGKWVVNSIGRVTSDEVDVSVAVLSHDNTSMESGITLVEKVAKMTRQYLKY</sequence>
<dbReference type="PANTHER" id="PTHR35333">
    <property type="entry name" value="BETA-LACTAMASE"/>
    <property type="match status" value="1"/>
</dbReference>
<organism evidence="2 3">
    <name type="scientific">Actinoplanes lutulentus</name>
    <dbReference type="NCBI Taxonomy" id="1287878"/>
    <lineage>
        <taxon>Bacteria</taxon>
        <taxon>Bacillati</taxon>
        <taxon>Actinomycetota</taxon>
        <taxon>Actinomycetes</taxon>
        <taxon>Micromonosporales</taxon>
        <taxon>Micromonosporaceae</taxon>
        <taxon>Actinoplanes</taxon>
    </lineage>
</organism>
<dbReference type="GO" id="GO:0030655">
    <property type="term" value="P:beta-lactam antibiotic catabolic process"/>
    <property type="evidence" value="ECO:0007669"/>
    <property type="project" value="InterPro"/>
</dbReference>
<dbReference type="GO" id="GO:0046677">
    <property type="term" value="P:response to antibiotic"/>
    <property type="evidence" value="ECO:0007669"/>
    <property type="project" value="InterPro"/>
</dbReference>
<evidence type="ECO:0000313" key="2">
    <source>
        <dbReference type="EMBL" id="RAK43114.1"/>
    </source>
</evidence>